<dbReference type="SMART" id="SM00387">
    <property type="entry name" value="HATPase_c"/>
    <property type="match status" value="1"/>
</dbReference>
<dbReference type="SUPFAM" id="SSF55785">
    <property type="entry name" value="PYP-like sensor domain (PAS domain)"/>
    <property type="match status" value="1"/>
</dbReference>
<dbReference type="FunFam" id="2.10.70.100:FF:000001">
    <property type="entry name" value="Sensory transduction histidine kinase"/>
    <property type="match status" value="1"/>
</dbReference>
<dbReference type="GO" id="GO:0000166">
    <property type="term" value="F:nucleotide binding"/>
    <property type="evidence" value="ECO:0007669"/>
    <property type="project" value="UniProtKB-KW"/>
</dbReference>
<dbReference type="Gene3D" id="3.30.450.40">
    <property type="match status" value="1"/>
</dbReference>
<evidence type="ECO:0000256" key="9">
    <source>
        <dbReference type="ARBA" id="ARBA00022989"/>
    </source>
</evidence>
<feature type="domain" description="PAC" evidence="14">
    <location>
        <begin position="128"/>
        <end position="181"/>
    </location>
</feature>
<dbReference type="Gene3D" id="2.10.70.100">
    <property type="match status" value="1"/>
</dbReference>
<evidence type="ECO:0000256" key="11">
    <source>
        <dbReference type="ARBA" id="ARBA00023136"/>
    </source>
</evidence>
<dbReference type="SMART" id="SM00086">
    <property type="entry name" value="PAC"/>
    <property type="match status" value="1"/>
</dbReference>
<dbReference type="InterPro" id="IPR000700">
    <property type="entry name" value="PAS-assoc_C"/>
</dbReference>
<keyword evidence="8" id="KW-0418">Kinase</keyword>
<accession>A0A5R8KHD7</accession>
<dbReference type="PROSITE" id="PS50109">
    <property type="entry name" value="HIS_KIN"/>
    <property type="match status" value="1"/>
</dbReference>
<reference evidence="15 16" key="1">
    <citation type="submission" date="2019-05" db="EMBL/GenBank/DDBJ databases">
        <title>Verrucobacter flavum gen. nov., sp. nov. a new member of the family Verrucomicrobiaceae.</title>
        <authorList>
            <person name="Szuroczki S."/>
            <person name="Abbaszade G."/>
            <person name="Szabo A."/>
            <person name="Felfoldi T."/>
            <person name="Schumann P."/>
            <person name="Boka K."/>
            <person name="Keki Z."/>
            <person name="Toumi M."/>
            <person name="Toth E."/>
        </authorList>
    </citation>
    <scope>NUCLEOTIDE SEQUENCE [LARGE SCALE GENOMIC DNA]</scope>
    <source>
        <strain evidence="15 16">MG-N-17</strain>
    </source>
</reference>
<keyword evidence="6" id="KW-0677">Repeat</keyword>
<evidence type="ECO:0000313" key="15">
    <source>
        <dbReference type="EMBL" id="TLD71395.1"/>
    </source>
</evidence>
<name>A0A5R8KHD7_9BACT</name>
<dbReference type="EMBL" id="VAUV01000005">
    <property type="protein sequence ID" value="TLD71395.1"/>
    <property type="molecule type" value="Genomic_DNA"/>
</dbReference>
<dbReference type="NCBIfam" id="TIGR00229">
    <property type="entry name" value="sensory_box"/>
    <property type="match status" value="1"/>
</dbReference>
<dbReference type="OrthoDB" id="6231at2"/>
<keyword evidence="2" id="KW-1003">Cell membrane</keyword>
<evidence type="ECO:0000256" key="5">
    <source>
        <dbReference type="ARBA" id="ARBA00022692"/>
    </source>
</evidence>
<dbReference type="InterPro" id="IPR035965">
    <property type="entry name" value="PAS-like_dom_sf"/>
</dbReference>
<dbReference type="InterPro" id="IPR003018">
    <property type="entry name" value="GAF"/>
</dbReference>
<dbReference type="Pfam" id="PF08447">
    <property type="entry name" value="PAS_3"/>
    <property type="match status" value="1"/>
</dbReference>
<feature type="domain" description="Histidine kinase" evidence="13">
    <location>
        <begin position="401"/>
        <end position="596"/>
    </location>
</feature>
<comment type="caution">
    <text evidence="15">The sequence shown here is derived from an EMBL/GenBank/DDBJ whole genome shotgun (WGS) entry which is preliminary data.</text>
</comment>
<dbReference type="SUPFAM" id="SSF55781">
    <property type="entry name" value="GAF domain-like"/>
    <property type="match status" value="1"/>
</dbReference>
<dbReference type="GO" id="GO:0005886">
    <property type="term" value="C:plasma membrane"/>
    <property type="evidence" value="ECO:0007669"/>
    <property type="project" value="UniProtKB-SubCell"/>
</dbReference>
<evidence type="ECO:0000256" key="2">
    <source>
        <dbReference type="ARBA" id="ARBA00022475"/>
    </source>
</evidence>
<dbReference type="CDD" id="cd16917">
    <property type="entry name" value="HATPase_UhpB-NarQ-NarX-like"/>
    <property type="match status" value="1"/>
</dbReference>
<dbReference type="InterPro" id="IPR013655">
    <property type="entry name" value="PAS_fold_3"/>
</dbReference>
<protein>
    <submittedName>
        <fullName evidence="15">PAS domain S-box protein</fullName>
    </submittedName>
</protein>
<dbReference type="GO" id="GO:0000155">
    <property type="term" value="F:phosphorelay sensor kinase activity"/>
    <property type="evidence" value="ECO:0007669"/>
    <property type="project" value="InterPro"/>
</dbReference>
<dbReference type="InterPro" id="IPR011712">
    <property type="entry name" value="Sig_transdc_His_kin_sub3_dim/P"/>
</dbReference>
<dbReference type="InterPro" id="IPR036890">
    <property type="entry name" value="HATPase_C_sf"/>
</dbReference>
<keyword evidence="16" id="KW-1185">Reference proteome</keyword>
<sequence>MATGFRWLCGGIGWRMGDVMSERTQISLAEADSSEELERLRSRVAELEQSEERLRLAIEMGRIGLWVWDSTDTSNEGDWSERLKEIFGLPLDAEVTHDMFLKCVHGEDRELIHGKVMGALAGVDEGRYTAEYRTIRADDGREGWVMARGQAFFDGSGKAVRFIGTVTDITERKRAEEALAKLNGELEGLAYGQAEALKHALTMLSRESEPDRFLDHVLRMIGRQFAAHSLGVWELNEVTERVELLASCEGEVVRLVKEDKEQGAPRFAPPVRENGVWTTFFATAEHCILGDLESEMPRVRLAGVADGEWQEWLGDMVNTEEVRTMLRVLTGKGVKLTLGVPMLVGGRVVGFINIRFKEWRVFRDEELGLARALGHQAMLAIQLMRLSMQSRKSAVMAERNRLARDIHDTLAQGFTGVIVQLEASEDARVGGLTEAADAHVTRARELARNSLQEARRSVQALRPQALETQDLCVALSKLFKSMTEGTGLTAKFELRGKPRKLVAEVECNLLRIVQEVLTNVLRHAQATRFEAILFFEEEELRLELEDDGLGFDVLAVHEGFGLTGMRERVEAMGGEMTLASSSEAGTSICIRLPLVDGGGIVG</sequence>
<feature type="coiled-coil region" evidence="12">
    <location>
        <begin position="30"/>
        <end position="57"/>
    </location>
</feature>
<organism evidence="15 16">
    <name type="scientific">Phragmitibacter flavus</name>
    <dbReference type="NCBI Taxonomy" id="2576071"/>
    <lineage>
        <taxon>Bacteria</taxon>
        <taxon>Pseudomonadati</taxon>
        <taxon>Verrucomicrobiota</taxon>
        <taxon>Verrucomicrobiia</taxon>
        <taxon>Verrucomicrobiales</taxon>
        <taxon>Verrucomicrobiaceae</taxon>
        <taxon>Phragmitibacter</taxon>
    </lineage>
</organism>
<evidence type="ECO:0000256" key="4">
    <source>
        <dbReference type="ARBA" id="ARBA00022679"/>
    </source>
</evidence>
<dbReference type="Pfam" id="PF07730">
    <property type="entry name" value="HisKA_3"/>
    <property type="match status" value="1"/>
</dbReference>
<keyword evidence="10" id="KW-0902">Two-component regulatory system</keyword>
<dbReference type="SMART" id="SM00065">
    <property type="entry name" value="GAF"/>
    <property type="match status" value="1"/>
</dbReference>
<evidence type="ECO:0000313" key="16">
    <source>
        <dbReference type="Proteomes" id="UP000306196"/>
    </source>
</evidence>
<dbReference type="InterPro" id="IPR005467">
    <property type="entry name" value="His_kinase_dom"/>
</dbReference>
<keyword evidence="7" id="KW-0547">Nucleotide-binding</keyword>
<proteinExistence type="predicted"/>
<evidence type="ECO:0000256" key="10">
    <source>
        <dbReference type="ARBA" id="ARBA00023012"/>
    </source>
</evidence>
<evidence type="ECO:0000256" key="1">
    <source>
        <dbReference type="ARBA" id="ARBA00004429"/>
    </source>
</evidence>
<dbReference type="Pfam" id="PF13185">
    <property type="entry name" value="GAF_2"/>
    <property type="match status" value="1"/>
</dbReference>
<keyword evidence="9" id="KW-1133">Transmembrane helix</keyword>
<dbReference type="PANTHER" id="PTHR24421">
    <property type="entry name" value="NITRATE/NITRITE SENSOR PROTEIN NARX-RELATED"/>
    <property type="match status" value="1"/>
</dbReference>
<keyword evidence="5" id="KW-0812">Transmembrane</keyword>
<evidence type="ECO:0000256" key="3">
    <source>
        <dbReference type="ARBA" id="ARBA00022519"/>
    </source>
</evidence>
<dbReference type="InterPro" id="IPR001610">
    <property type="entry name" value="PAC"/>
</dbReference>
<keyword evidence="4" id="KW-0808">Transferase</keyword>
<dbReference type="SUPFAM" id="SSF55874">
    <property type="entry name" value="ATPase domain of HSP90 chaperone/DNA topoisomerase II/histidine kinase"/>
    <property type="match status" value="1"/>
</dbReference>
<evidence type="ECO:0000259" key="13">
    <source>
        <dbReference type="PROSITE" id="PS50109"/>
    </source>
</evidence>
<dbReference type="InterPro" id="IPR003594">
    <property type="entry name" value="HATPase_dom"/>
</dbReference>
<evidence type="ECO:0000259" key="14">
    <source>
        <dbReference type="PROSITE" id="PS50113"/>
    </source>
</evidence>
<evidence type="ECO:0000256" key="12">
    <source>
        <dbReference type="SAM" id="Coils"/>
    </source>
</evidence>
<dbReference type="Gene3D" id="3.30.565.10">
    <property type="entry name" value="Histidine kinase-like ATPase, C-terminal domain"/>
    <property type="match status" value="1"/>
</dbReference>
<dbReference type="PROSITE" id="PS50113">
    <property type="entry name" value="PAC"/>
    <property type="match status" value="1"/>
</dbReference>
<dbReference type="InterPro" id="IPR029016">
    <property type="entry name" value="GAF-like_dom_sf"/>
</dbReference>
<dbReference type="PANTHER" id="PTHR24421:SF62">
    <property type="entry name" value="SENSORY TRANSDUCTION HISTIDINE KINASE"/>
    <property type="match status" value="1"/>
</dbReference>
<dbReference type="Pfam" id="PF02518">
    <property type="entry name" value="HATPase_c"/>
    <property type="match status" value="1"/>
</dbReference>
<dbReference type="Proteomes" id="UP000306196">
    <property type="component" value="Unassembled WGS sequence"/>
</dbReference>
<keyword evidence="11" id="KW-0472">Membrane</keyword>
<keyword evidence="3" id="KW-0997">Cell inner membrane</keyword>
<evidence type="ECO:0000256" key="8">
    <source>
        <dbReference type="ARBA" id="ARBA00022777"/>
    </source>
</evidence>
<evidence type="ECO:0000256" key="7">
    <source>
        <dbReference type="ARBA" id="ARBA00022741"/>
    </source>
</evidence>
<dbReference type="GO" id="GO:0046983">
    <property type="term" value="F:protein dimerization activity"/>
    <property type="evidence" value="ECO:0007669"/>
    <property type="project" value="InterPro"/>
</dbReference>
<gene>
    <name evidence="15" type="ORF">FEM03_07655</name>
</gene>
<evidence type="ECO:0000256" key="6">
    <source>
        <dbReference type="ARBA" id="ARBA00022737"/>
    </source>
</evidence>
<dbReference type="Gene3D" id="1.20.5.1930">
    <property type="match status" value="1"/>
</dbReference>
<dbReference type="InterPro" id="IPR050482">
    <property type="entry name" value="Sensor_HK_TwoCompSys"/>
</dbReference>
<dbReference type="CDD" id="cd00130">
    <property type="entry name" value="PAS"/>
    <property type="match status" value="1"/>
</dbReference>
<comment type="subcellular location">
    <subcellularLocation>
        <location evidence="1">Cell inner membrane</location>
        <topology evidence="1">Multi-pass membrane protein</topology>
    </subcellularLocation>
</comment>
<dbReference type="InterPro" id="IPR000014">
    <property type="entry name" value="PAS"/>
</dbReference>
<dbReference type="AlphaFoldDB" id="A0A5R8KHD7"/>
<keyword evidence="12" id="KW-0175">Coiled coil</keyword>
<dbReference type="Gene3D" id="3.30.450.20">
    <property type="entry name" value="PAS domain"/>
    <property type="match status" value="1"/>
</dbReference>